<dbReference type="InterPro" id="IPR045089">
    <property type="entry name" value="PGGT1B-like"/>
</dbReference>
<dbReference type="GO" id="GO:0005953">
    <property type="term" value="C:CAAX-protein geranylgeranyltransferase complex"/>
    <property type="evidence" value="ECO:0007669"/>
    <property type="project" value="InterPro"/>
</dbReference>
<feature type="region of interest" description="Disordered" evidence="13">
    <location>
        <begin position="1"/>
        <end position="25"/>
    </location>
</feature>
<keyword evidence="6" id="KW-0637">Prenyltransferase</keyword>
<dbReference type="AlphaFoldDB" id="A0AAD4DB43"/>
<organism evidence="15 16">
    <name type="scientific">Linnemannia exigua</name>
    <dbReference type="NCBI Taxonomy" id="604196"/>
    <lineage>
        <taxon>Eukaryota</taxon>
        <taxon>Fungi</taxon>
        <taxon>Fungi incertae sedis</taxon>
        <taxon>Mucoromycota</taxon>
        <taxon>Mortierellomycotina</taxon>
        <taxon>Mortierellomycetes</taxon>
        <taxon>Mortierellales</taxon>
        <taxon>Mortierellaceae</taxon>
        <taxon>Linnemannia</taxon>
    </lineage>
</organism>
<evidence type="ECO:0000256" key="10">
    <source>
        <dbReference type="ARBA" id="ARBA00022833"/>
    </source>
</evidence>
<dbReference type="PANTHER" id="PTHR11774:SF4">
    <property type="entry name" value="GERANYLGERANYL TRANSFERASE TYPE-1 SUBUNIT BETA"/>
    <property type="match status" value="1"/>
</dbReference>
<dbReference type="Pfam" id="PF00432">
    <property type="entry name" value="Prenyltrans"/>
    <property type="match status" value="1"/>
</dbReference>
<dbReference type="PANTHER" id="PTHR11774">
    <property type="entry name" value="GERANYLGERANYL TRANSFERASE TYPE BETA SUBUNIT"/>
    <property type="match status" value="1"/>
</dbReference>
<dbReference type="InterPro" id="IPR008930">
    <property type="entry name" value="Terpenoid_cyclase/PrenylTrfase"/>
</dbReference>
<sequence>MLAAPTMDTQQQKTQHAAADTPPEQPTFLREKHIQYFKRNLQMLPQPYTSQDTFRMTLGLFVLGGLELLGCLEETISEANREAWIEWIYSQQRIPSKDSPSEDNDALYGFGGPFSGLAFKDNTDGRQNLGCECDSHTTPYDTAHLTMTYTALLSLIILGDDLSRVAREPIIRSLKKLQQPDGSFIPCITDYEPDMRFVYCACAVSYILNDWSGVDKPAVLNFIRESQTYEHGVAQSPRHEAHGGTTYCAIASLGLMGGDAFLDQKTMVRQESETESAFEERRARAGFVDLEGTRRWCLQRQTTGFQGRTNKPTDTCYSFWLGGAVAAIGSFDLVNFECNRGFLMETQNKAIGGFGKWVDTFPDVLHSYMGIASLGLMGEPGIRPLEPLLNVSKRVEERLYNETVFWKK</sequence>
<evidence type="ECO:0000256" key="3">
    <source>
        <dbReference type="ARBA" id="ARBA00010497"/>
    </source>
</evidence>
<evidence type="ECO:0000256" key="11">
    <source>
        <dbReference type="ARBA" id="ARBA00022842"/>
    </source>
</evidence>
<feature type="domain" description="Prenyltransferase alpha-alpha toroid" evidence="14">
    <location>
        <begin position="28"/>
        <end position="391"/>
    </location>
</feature>
<keyword evidence="7 15" id="KW-0808">Transferase</keyword>
<evidence type="ECO:0000313" key="15">
    <source>
        <dbReference type="EMBL" id="KAG0273196.1"/>
    </source>
</evidence>
<evidence type="ECO:0000256" key="8">
    <source>
        <dbReference type="ARBA" id="ARBA00022723"/>
    </source>
</evidence>
<evidence type="ECO:0000313" key="16">
    <source>
        <dbReference type="Proteomes" id="UP001194580"/>
    </source>
</evidence>
<comment type="cofactor">
    <cofactor evidence="2">
        <name>Zn(2+)</name>
        <dbReference type="ChEBI" id="CHEBI:29105"/>
    </cofactor>
</comment>
<comment type="caution">
    <text evidence="15">The sequence shown here is derived from an EMBL/GenBank/DDBJ whole genome shotgun (WGS) entry which is preliminary data.</text>
</comment>
<dbReference type="CDD" id="cd02895">
    <property type="entry name" value="GGTase-I"/>
    <property type="match status" value="1"/>
</dbReference>
<comment type="cofactor">
    <cofactor evidence="1">
        <name>Mg(2+)</name>
        <dbReference type="ChEBI" id="CHEBI:18420"/>
    </cofactor>
</comment>
<dbReference type="InterPro" id="IPR001330">
    <property type="entry name" value="Prenyltrans"/>
</dbReference>
<keyword evidence="8" id="KW-0479">Metal-binding</keyword>
<keyword evidence="9" id="KW-0677">Repeat</keyword>
<keyword evidence="16" id="KW-1185">Reference proteome</keyword>
<keyword evidence="10" id="KW-0862">Zinc</keyword>
<dbReference type="Proteomes" id="UP001194580">
    <property type="component" value="Unassembled WGS sequence"/>
</dbReference>
<evidence type="ECO:0000256" key="4">
    <source>
        <dbReference type="ARBA" id="ARBA00012700"/>
    </source>
</evidence>
<evidence type="ECO:0000256" key="1">
    <source>
        <dbReference type="ARBA" id="ARBA00001946"/>
    </source>
</evidence>
<evidence type="ECO:0000256" key="9">
    <source>
        <dbReference type="ARBA" id="ARBA00022737"/>
    </source>
</evidence>
<dbReference type="InterPro" id="IPR041960">
    <property type="entry name" value="GGTase_I_beta"/>
</dbReference>
<reference evidence="15" key="1">
    <citation type="journal article" date="2020" name="Fungal Divers.">
        <title>Resolving the Mortierellaceae phylogeny through synthesis of multi-gene phylogenetics and phylogenomics.</title>
        <authorList>
            <person name="Vandepol N."/>
            <person name="Liber J."/>
            <person name="Desiro A."/>
            <person name="Na H."/>
            <person name="Kennedy M."/>
            <person name="Barry K."/>
            <person name="Grigoriev I.V."/>
            <person name="Miller A.N."/>
            <person name="O'Donnell K."/>
            <person name="Stajich J.E."/>
            <person name="Bonito G."/>
        </authorList>
    </citation>
    <scope>NUCLEOTIDE SEQUENCE</scope>
    <source>
        <strain evidence="15">NRRL 28262</strain>
    </source>
</reference>
<dbReference type="Gene3D" id="1.50.10.20">
    <property type="match status" value="1"/>
</dbReference>
<evidence type="ECO:0000256" key="2">
    <source>
        <dbReference type="ARBA" id="ARBA00001947"/>
    </source>
</evidence>
<dbReference type="GO" id="GO:0004662">
    <property type="term" value="F:CAAX-protein geranylgeranyltransferase activity"/>
    <property type="evidence" value="ECO:0007669"/>
    <property type="project" value="UniProtKB-EC"/>
</dbReference>
<evidence type="ECO:0000256" key="13">
    <source>
        <dbReference type="SAM" id="MobiDB-lite"/>
    </source>
</evidence>
<protein>
    <recommendedName>
        <fullName evidence="5">Geranylgeranyl transferase type-1 subunit beta</fullName>
        <ecNumber evidence="4">2.5.1.59</ecNumber>
    </recommendedName>
    <alternativeName>
        <fullName evidence="12">Geranylgeranyl transferase type I subunit beta</fullName>
    </alternativeName>
</protein>
<dbReference type="GO" id="GO:0046872">
    <property type="term" value="F:metal ion binding"/>
    <property type="evidence" value="ECO:0007669"/>
    <property type="project" value="UniProtKB-KW"/>
</dbReference>
<accession>A0AAD4DB43</accession>
<evidence type="ECO:0000256" key="6">
    <source>
        <dbReference type="ARBA" id="ARBA00022602"/>
    </source>
</evidence>
<name>A0AAD4DB43_9FUNG</name>
<evidence type="ECO:0000256" key="5">
    <source>
        <dbReference type="ARBA" id="ARBA00020603"/>
    </source>
</evidence>
<dbReference type="EC" id="2.5.1.59" evidence="4"/>
<dbReference type="SUPFAM" id="SSF48239">
    <property type="entry name" value="Terpenoid cyclases/Protein prenyltransferases"/>
    <property type="match status" value="1"/>
</dbReference>
<evidence type="ECO:0000259" key="14">
    <source>
        <dbReference type="Pfam" id="PF00432"/>
    </source>
</evidence>
<evidence type="ECO:0000256" key="12">
    <source>
        <dbReference type="ARBA" id="ARBA00031713"/>
    </source>
</evidence>
<gene>
    <name evidence="15" type="primary">PGGT1B</name>
    <name evidence="15" type="ORF">BGZ95_010982</name>
</gene>
<comment type="similarity">
    <text evidence="3">Belongs to the protein prenyltransferase subunit beta family.</text>
</comment>
<proteinExistence type="inferred from homology"/>
<dbReference type="EMBL" id="JAAAIL010000784">
    <property type="protein sequence ID" value="KAG0273196.1"/>
    <property type="molecule type" value="Genomic_DNA"/>
</dbReference>
<evidence type="ECO:0000256" key="7">
    <source>
        <dbReference type="ARBA" id="ARBA00022679"/>
    </source>
</evidence>
<keyword evidence="11" id="KW-0460">Magnesium</keyword>